<protein>
    <submittedName>
        <fullName evidence="1">Uncharacterized protein</fullName>
    </submittedName>
</protein>
<sequence>MKQKKTYRCSVISVGQVLKALSKKIEKENLNFHIQSFSNLENPEIVATIRTDEKNEFTGNSSLKEKSYDSKQDVASLTQTIAKKYKLEVQEVEATSQLNLEEISTENYPRWIAVYSTFNNPFTWLNIGYFKESLRNEFAGLPSSQKSCFLDFCDAKANEFPSLKIPESKYVQLLIGIQPISVSVE</sequence>
<proteinExistence type="predicted"/>
<evidence type="ECO:0000313" key="1">
    <source>
        <dbReference type="EMBL" id="MCG2588357.1"/>
    </source>
</evidence>
<evidence type="ECO:0000313" key="2">
    <source>
        <dbReference type="Proteomes" id="UP001165366"/>
    </source>
</evidence>
<dbReference type="EMBL" id="JAKLWS010000006">
    <property type="protein sequence ID" value="MCG2588357.1"/>
    <property type="molecule type" value="Genomic_DNA"/>
</dbReference>
<organism evidence="1 2">
    <name type="scientific">Rhodohalobacter sulfatireducens</name>
    <dbReference type="NCBI Taxonomy" id="2911366"/>
    <lineage>
        <taxon>Bacteria</taxon>
        <taxon>Pseudomonadati</taxon>
        <taxon>Balneolota</taxon>
        <taxon>Balneolia</taxon>
        <taxon>Balneolales</taxon>
        <taxon>Balneolaceae</taxon>
        <taxon>Rhodohalobacter</taxon>
    </lineage>
</organism>
<comment type="caution">
    <text evidence="1">The sequence shown here is derived from an EMBL/GenBank/DDBJ whole genome shotgun (WGS) entry which is preliminary data.</text>
</comment>
<dbReference type="RefSeq" id="WP_237853199.1">
    <property type="nucleotide sequence ID" value="NZ_JAKLWS010000006.1"/>
</dbReference>
<gene>
    <name evidence="1" type="ORF">L6773_07270</name>
</gene>
<keyword evidence="2" id="KW-1185">Reference proteome</keyword>
<reference evidence="1" key="1">
    <citation type="submission" date="2022-01" db="EMBL/GenBank/DDBJ databases">
        <authorList>
            <person name="Wang Y."/>
        </authorList>
    </citation>
    <scope>NUCLEOTIDE SEQUENCE</scope>
    <source>
        <strain evidence="1">WB101</strain>
    </source>
</reference>
<name>A0ABS9KBX8_9BACT</name>
<accession>A0ABS9KBX8</accession>
<dbReference type="Proteomes" id="UP001165366">
    <property type="component" value="Unassembled WGS sequence"/>
</dbReference>
<reference evidence="1" key="2">
    <citation type="submission" date="2024-05" db="EMBL/GenBank/DDBJ databases">
        <title>Rhodohalobacter halophilus gen. nov., sp. nov., a moderately halophilic member of the family Balneolaceae.</title>
        <authorList>
            <person name="Xia J."/>
        </authorList>
    </citation>
    <scope>NUCLEOTIDE SEQUENCE</scope>
    <source>
        <strain evidence="1">WB101</strain>
    </source>
</reference>